<dbReference type="OrthoDB" id="5378863at2759"/>
<organism evidence="1 2">
    <name type="scientific">Gymnopilus dilepis</name>
    <dbReference type="NCBI Taxonomy" id="231916"/>
    <lineage>
        <taxon>Eukaryota</taxon>
        <taxon>Fungi</taxon>
        <taxon>Dikarya</taxon>
        <taxon>Basidiomycota</taxon>
        <taxon>Agaricomycotina</taxon>
        <taxon>Agaricomycetes</taxon>
        <taxon>Agaricomycetidae</taxon>
        <taxon>Agaricales</taxon>
        <taxon>Agaricineae</taxon>
        <taxon>Hymenogastraceae</taxon>
        <taxon>Gymnopilus</taxon>
    </lineage>
</organism>
<accession>A0A409YDC5</accession>
<evidence type="ECO:0000313" key="2">
    <source>
        <dbReference type="Proteomes" id="UP000284706"/>
    </source>
</evidence>
<dbReference type="InParanoid" id="A0A409YDC5"/>
<sequence length="178" mass="19510">MASDAPPPYVRTVYDETLRSKFYPLPSIDSIANACNLLGHLEHHSPSTDGSFSICVANGRGVFISKALYESVPAEHRPPLNTDYTPGVQTLACGVMPSIGTTLFPFLLTNRDTGEEMRIVLHVIVVPNLFINMFIGTSGGELVSYTQYSRDGPVFGFNFGRGEDDLTFVRGTMPRSIF</sequence>
<dbReference type="Proteomes" id="UP000284706">
    <property type="component" value="Unassembled WGS sequence"/>
</dbReference>
<proteinExistence type="predicted"/>
<comment type="caution">
    <text evidence="1">The sequence shown here is derived from an EMBL/GenBank/DDBJ whole genome shotgun (WGS) entry which is preliminary data.</text>
</comment>
<name>A0A409YDC5_9AGAR</name>
<evidence type="ECO:0000313" key="1">
    <source>
        <dbReference type="EMBL" id="PPR01013.1"/>
    </source>
</evidence>
<reference evidence="1 2" key="1">
    <citation type="journal article" date="2018" name="Evol. Lett.">
        <title>Horizontal gene cluster transfer increased hallucinogenic mushroom diversity.</title>
        <authorList>
            <person name="Reynolds H.T."/>
            <person name="Vijayakumar V."/>
            <person name="Gluck-Thaler E."/>
            <person name="Korotkin H.B."/>
            <person name="Matheny P.B."/>
            <person name="Slot J.C."/>
        </authorList>
    </citation>
    <scope>NUCLEOTIDE SEQUENCE [LARGE SCALE GENOMIC DNA]</scope>
    <source>
        <strain evidence="1 2">SRW20</strain>
    </source>
</reference>
<gene>
    <name evidence="1" type="ORF">CVT26_015614</name>
</gene>
<keyword evidence="2" id="KW-1185">Reference proteome</keyword>
<dbReference type="EMBL" id="NHYE01000971">
    <property type="protein sequence ID" value="PPR01013.1"/>
    <property type="molecule type" value="Genomic_DNA"/>
</dbReference>
<protein>
    <submittedName>
        <fullName evidence="1">Uncharacterized protein</fullName>
    </submittedName>
</protein>
<dbReference type="AlphaFoldDB" id="A0A409YDC5"/>